<keyword evidence="10" id="KW-0614">Plasmid</keyword>
<keyword evidence="3" id="KW-0813">Transport</keyword>
<dbReference type="PANTHER" id="PTHR32063:SF19">
    <property type="entry name" value="CATION EFFLUX SYSTEM PROTEIN CUSA"/>
    <property type="match status" value="1"/>
</dbReference>
<proteinExistence type="inferred from homology"/>
<feature type="transmembrane region" description="Helical" evidence="8">
    <location>
        <begin position="484"/>
        <end position="503"/>
    </location>
</feature>
<geneLocation type="plasmid" evidence="10">
    <name>unnamed1</name>
</geneLocation>
<feature type="transmembrane region" description="Helical" evidence="8">
    <location>
        <begin position="444"/>
        <end position="464"/>
    </location>
</feature>
<feature type="transmembrane region" description="Helical" evidence="8">
    <location>
        <begin position="922"/>
        <end position="946"/>
    </location>
</feature>
<protein>
    <submittedName>
        <fullName evidence="10">CusA/CzcA family heavy metal efflux RND transporter</fullName>
    </submittedName>
</protein>
<dbReference type="PANTHER" id="PTHR32063">
    <property type="match status" value="1"/>
</dbReference>
<dbReference type="Gene3D" id="3.30.2090.10">
    <property type="entry name" value="Multidrug efflux transporter AcrB TolC docking domain, DN and DC subdomains"/>
    <property type="match status" value="2"/>
</dbReference>
<gene>
    <name evidence="10" type="ORF">RBB75_20445</name>
</gene>
<feature type="transmembrane region" description="Helical" evidence="8">
    <location>
        <begin position="536"/>
        <end position="553"/>
    </location>
</feature>
<feature type="domain" description="SSD" evidence="9">
    <location>
        <begin position="362"/>
        <end position="501"/>
    </location>
</feature>
<evidence type="ECO:0000256" key="4">
    <source>
        <dbReference type="ARBA" id="ARBA00022475"/>
    </source>
</evidence>
<dbReference type="GO" id="GO:0005886">
    <property type="term" value="C:plasma membrane"/>
    <property type="evidence" value="ECO:0007669"/>
    <property type="project" value="UniProtKB-SubCell"/>
</dbReference>
<dbReference type="SUPFAM" id="SSF82866">
    <property type="entry name" value="Multidrug efflux transporter AcrB transmembrane domain"/>
    <property type="match status" value="2"/>
</dbReference>
<keyword evidence="6 8" id="KW-1133">Transmembrane helix</keyword>
<feature type="transmembrane region" description="Helical" evidence="8">
    <location>
        <begin position="389"/>
        <end position="410"/>
    </location>
</feature>
<evidence type="ECO:0000256" key="6">
    <source>
        <dbReference type="ARBA" id="ARBA00022989"/>
    </source>
</evidence>
<reference evidence="10" key="2">
    <citation type="journal article" date="2024" name="Environ. Microbiol.">
        <title>Genome analysis and description of Tunturibacter gen. nov. expands the diversity of Terriglobia in tundra soils.</title>
        <authorList>
            <person name="Messyasz A."/>
            <person name="Mannisto M.K."/>
            <person name="Kerkhof L.J."/>
            <person name="Haggblom M.M."/>
        </authorList>
    </citation>
    <scope>NUCLEOTIDE SEQUENCE</scope>
    <source>
        <strain evidence="10">M8UP23</strain>
    </source>
</reference>
<dbReference type="InterPro" id="IPR001036">
    <property type="entry name" value="Acrflvin-R"/>
</dbReference>
<evidence type="ECO:0000256" key="2">
    <source>
        <dbReference type="ARBA" id="ARBA00010942"/>
    </source>
</evidence>
<dbReference type="GO" id="GO:0008324">
    <property type="term" value="F:monoatomic cation transmembrane transporter activity"/>
    <property type="evidence" value="ECO:0007669"/>
    <property type="project" value="InterPro"/>
</dbReference>
<keyword evidence="7 8" id="KW-0472">Membrane</keyword>
<feature type="transmembrane region" description="Helical" evidence="8">
    <location>
        <begin position="364"/>
        <end position="383"/>
    </location>
</feature>
<dbReference type="RefSeq" id="WP_353070463.1">
    <property type="nucleotide sequence ID" value="NZ_CP132933.1"/>
</dbReference>
<feature type="transmembrane region" description="Helical" evidence="8">
    <location>
        <begin position="896"/>
        <end position="916"/>
    </location>
</feature>
<feature type="transmembrane region" description="Helical" evidence="8">
    <location>
        <begin position="1008"/>
        <end position="1032"/>
    </location>
</feature>
<keyword evidence="5 8" id="KW-0812">Transmembrane</keyword>
<evidence type="ECO:0000256" key="7">
    <source>
        <dbReference type="ARBA" id="ARBA00023136"/>
    </source>
</evidence>
<dbReference type="AlphaFoldDB" id="A0AAU7ZIW2"/>
<dbReference type="InterPro" id="IPR004763">
    <property type="entry name" value="CusA-like"/>
</dbReference>
<dbReference type="InterPro" id="IPR027463">
    <property type="entry name" value="AcrB_DN_DC_subdom"/>
</dbReference>
<dbReference type="Gene3D" id="3.30.70.1430">
    <property type="entry name" value="Multidrug efflux transporter AcrB pore domain"/>
    <property type="match status" value="2"/>
</dbReference>
<feature type="transmembrane region" description="Helical" evidence="8">
    <location>
        <begin position="341"/>
        <end position="357"/>
    </location>
</feature>
<dbReference type="SUPFAM" id="SSF82693">
    <property type="entry name" value="Multidrug efflux transporter AcrB pore domain, PN1, PN2, PC1 and PC2 subdomains"/>
    <property type="match status" value="2"/>
</dbReference>
<evidence type="ECO:0000313" key="10">
    <source>
        <dbReference type="EMBL" id="XCB28810.1"/>
    </source>
</evidence>
<dbReference type="NCBIfam" id="TIGR00914">
    <property type="entry name" value="2A0601"/>
    <property type="match status" value="1"/>
</dbReference>
<dbReference type="Gene3D" id="3.30.70.1440">
    <property type="entry name" value="Multidrug efflux transporter AcrB pore domain"/>
    <property type="match status" value="1"/>
</dbReference>
<keyword evidence="4" id="KW-1003">Cell membrane</keyword>
<organism evidence="10">
    <name type="scientific">Tunturiibacter empetritectus</name>
    <dbReference type="NCBI Taxonomy" id="3069691"/>
    <lineage>
        <taxon>Bacteria</taxon>
        <taxon>Pseudomonadati</taxon>
        <taxon>Acidobacteriota</taxon>
        <taxon>Terriglobia</taxon>
        <taxon>Terriglobales</taxon>
        <taxon>Acidobacteriaceae</taxon>
        <taxon>Tunturiibacter</taxon>
    </lineage>
</organism>
<dbReference type="EMBL" id="CP132933">
    <property type="protein sequence ID" value="XCB28810.1"/>
    <property type="molecule type" value="Genomic_DNA"/>
</dbReference>
<sequence length="1068" mass="117248">MLSRIIDLCARNRFLVFTGVLLLTFAGIWSLRHIPLDALPDISDVQVIVHTSWMGQPPDIIEDQVTYPIVTSLLAAPHVKAVRAQTMFGDSYVYVVFEDGTDLYWARSRVVEYLQQIGGRLPPEVHPAIGPDATGAGWVFEYALIDKTGKHSLADLRTLQDWHLRYELETVPGVSEVASIGGYVKQYQIGLDPNKLLAYNIPLSMVIDRVKASTNEVGGRVLDLSGAQYMIRGLGYLKSLNDLESIAVGSKNGTPVLLRDLGSVVFGPDIREGVAEWNGQGETVGGIVVMRQGMNALKVIEGVKQRFREIAPSLPAGVQIVAGYDRSGLINDSIATLQRDLLEEAIIVSLVIIIFLFHFRSALIAILALPIAVLVSFIPIYFLGVTSNIMSLGGIALAVGVLVDAAIVMVENGYRHLSERQESDPTPVTELERREILINAAKQVGPALFFSLLIIVVSFLPVFLLEAQEGRMFRPLAWTKTLAVGSSSIIAITFVPVLMVMLIRGRLKPESANPISRFTQAIYLPVLRFCLKYRKLTILVNLLFLAATLPVAFKLGSQFMPPLFEGSVLYMPTSLPGIAIEQAKTLLQKQDAILRTIPEVESVFGTVGRSDSATDNAPLDMYDTTLMLKPREQWRPGMTYTKLIQEMDEKVQFPGLANTWTSPVENRLDMELTGIKTPLGLKVQGPSVDGIEQLAAKMQGVLSSMPQVRSIFAERISQGFYVNVEVNRTEAARYGLSVADVQTAVSSGIGGQNIAENIEGRERYPINVRYSQDFRNSVERMQSVLIATPSGAQIPLGQVAKVSFSHGPAMIRDEDGQLTGYVYIDLTSTNYGGFVEEATRRLQKDVSIPASYGYKWSGEYEFELRAKERLKLILPIVFFMIFLLLYMVFHSVGEAVVLIVPTIYGMTGGLLLQWLLGYNFSVAVWVGYVALFGIAVETGVVMVVYLHESLERGLQQGKIHSNADIEEAVIEGAVKRLRPKLMTVIAVLASLAPILWESGIGSDVMKPIAAPIVGGMITSTIHVLILVPVFFVMMKERAFKNGTLESTQASKALEGATPASHGNIRVSN</sequence>
<dbReference type="Gene3D" id="3.30.70.1320">
    <property type="entry name" value="Multidrug efflux transporter AcrB pore domain like"/>
    <property type="match status" value="1"/>
</dbReference>
<dbReference type="Gene3D" id="1.20.1640.10">
    <property type="entry name" value="Multidrug efflux transporter AcrB transmembrane domain"/>
    <property type="match status" value="2"/>
</dbReference>
<name>A0AAU7ZIW2_9BACT</name>
<dbReference type="InterPro" id="IPR000731">
    <property type="entry name" value="SSD"/>
</dbReference>
<dbReference type="SUPFAM" id="SSF82714">
    <property type="entry name" value="Multidrug efflux transporter AcrB TolC docking domain, DN and DC subdomains"/>
    <property type="match status" value="2"/>
</dbReference>
<evidence type="ECO:0000259" key="9">
    <source>
        <dbReference type="PROSITE" id="PS50156"/>
    </source>
</evidence>
<comment type="subcellular location">
    <subcellularLocation>
        <location evidence="1">Cell membrane</location>
        <topology evidence="1">Multi-pass membrane protein</topology>
    </subcellularLocation>
</comment>
<dbReference type="PROSITE" id="PS50156">
    <property type="entry name" value="SSD"/>
    <property type="match status" value="1"/>
</dbReference>
<accession>A0AAU7ZIW2</accession>
<feature type="transmembrane region" description="Helical" evidence="8">
    <location>
        <begin position="12"/>
        <end position="31"/>
    </location>
</feature>
<evidence type="ECO:0000256" key="3">
    <source>
        <dbReference type="ARBA" id="ARBA00022448"/>
    </source>
</evidence>
<evidence type="ECO:0000256" key="5">
    <source>
        <dbReference type="ARBA" id="ARBA00022692"/>
    </source>
</evidence>
<dbReference type="Pfam" id="PF00873">
    <property type="entry name" value="ACR_tran"/>
    <property type="match status" value="1"/>
</dbReference>
<reference evidence="10" key="1">
    <citation type="submission" date="2023-08" db="EMBL/GenBank/DDBJ databases">
        <authorList>
            <person name="Messyasz A."/>
            <person name="Mannisto M.K."/>
            <person name="Kerkhof L.J."/>
            <person name="Haggblom M."/>
        </authorList>
    </citation>
    <scope>NUCLEOTIDE SEQUENCE</scope>
    <source>
        <strain evidence="10">M8UP23</strain>
        <plasmid evidence="10">unnamed1</plasmid>
    </source>
</reference>
<dbReference type="PRINTS" id="PR00702">
    <property type="entry name" value="ACRIFLAVINRP"/>
</dbReference>
<evidence type="ECO:0000256" key="8">
    <source>
        <dbReference type="SAM" id="Phobius"/>
    </source>
</evidence>
<feature type="transmembrane region" description="Helical" evidence="8">
    <location>
        <begin position="872"/>
        <end position="889"/>
    </location>
</feature>
<dbReference type="KEGG" id="temp:RBB75_20445"/>
<comment type="similarity">
    <text evidence="2">Belongs to the resistance-nodulation-cell division (RND) (TC 2.A.6) family.</text>
</comment>
<evidence type="ECO:0000256" key="1">
    <source>
        <dbReference type="ARBA" id="ARBA00004651"/>
    </source>
</evidence>
<feature type="transmembrane region" description="Helical" evidence="8">
    <location>
        <begin position="981"/>
        <end position="996"/>
    </location>
</feature>
<dbReference type="GO" id="GO:0042910">
    <property type="term" value="F:xenobiotic transmembrane transporter activity"/>
    <property type="evidence" value="ECO:0007669"/>
    <property type="project" value="TreeGrafter"/>
</dbReference>